<protein>
    <submittedName>
        <fullName evidence="1">Uncharacterized protein</fullName>
    </submittedName>
</protein>
<gene>
    <name evidence="1" type="ORF">A4A49_63114</name>
</gene>
<name>A0A1J6ITE3_NICAT</name>
<sequence>TRGSHHCLRNYSREEVEMRNLQKNKRYDEEEKREIRMKLYVLIGEMKSIAYNTICTHYIVSKMIKLQQIHSN</sequence>
<feature type="non-terminal residue" evidence="1">
    <location>
        <position position="72"/>
    </location>
</feature>
<feature type="non-terminal residue" evidence="1">
    <location>
        <position position="1"/>
    </location>
</feature>
<proteinExistence type="predicted"/>
<dbReference type="Proteomes" id="UP000187609">
    <property type="component" value="Unassembled WGS sequence"/>
</dbReference>
<evidence type="ECO:0000313" key="1">
    <source>
        <dbReference type="EMBL" id="OIT07986.1"/>
    </source>
</evidence>
<dbReference type="Gramene" id="OIT07986">
    <property type="protein sequence ID" value="OIT07986"/>
    <property type="gene ID" value="A4A49_63114"/>
</dbReference>
<organism evidence="1 2">
    <name type="scientific">Nicotiana attenuata</name>
    <name type="common">Coyote tobacco</name>
    <dbReference type="NCBI Taxonomy" id="49451"/>
    <lineage>
        <taxon>Eukaryota</taxon>
        <taxon>Viridiplantae</taxon>
        <taxon>Streptophyta</taxon>
        <taxon>Embryophyta</taxon>
        <taxon>Tracheophyta</taxon>
        <taxon>Spermatophyta</taxon>
        <taxon>Magnoliopsida</taxon>
        <taxon>eudicotyledons</taxon>
        <taxon>Gunneridae</taxon>
        <taxon>Pentapetalae</taxon>
        <taxon>asterids</taxon>
        <taxon>lamiids</taxon>
        <taxon>Solanales</taxon>
        <taxon>Solanaceae</taxon>
        <taxon>Nicotianoideae</taxon>
        <taxon>Nicotianeae</taxon>
        <taxon>Nicotiana</taxon>
    </lineage>
</organism>
<dbReference type="SMR" id="A0A1J6ITE3"/>
<reference evidence="1" key="1">
    <citation type="submission" date="2016-11" db="EMBL/GenBank/DDBJ databases">
        <title>The genome of Nicotiana attenuata.</title>
        <authorList>
            <person name="Xu S."/>
            <person name="Brockmoeller T."/>
            <person name="Gaquerel E."/>
            <person name="Navarro A."/>
            <person name="Kuhl H."/>
            <person name="Gase K."/>
            <person name="Ling Z."/>
            <person name="Zhou W."/>
            <person name="Kreitzer C."/>
            <person name="Stanke M."/>
            <person name="Tang H."/>
            <person name="Lyons E."/>
            <person name="Pandey P."/>
            <person name="Pandey S.P."/>
            <person name="Timmermann B."/>
            <person name="Baldwin I.T."/>
        </authorList>
    </citation>
    <scope>NUCLEOTIDE SEQUENCE [LARGE SCALE GENOMIC DNA]</scope>
    <source>
        <strain evidence="1">UT</strain>
    </source>
</reference>
<evidence type="ECO:0000313" key="2">
    <source>
        <dbReference type="Proteomes" id="UP000187609"/>
    </source>
</evidence>
<accession>A0A1J6ITE3</accession>
<dbReference type="AlphaFoldDB" id="A0A1J6ITE3"/>
<comment type="caution">
    <text evidence="1">The sequence shown here is derived from an EMBL/GenBank/DDBJ whole genome shotgun (WGS) entry which is preliminary data.</text>
</comment>
<dbReference type="EMBL" id="MJEQ01037183">
    <property type="protein sequence ID" value="OIT07986.1"/>
    <property type="molecule type" value="Genomic_DNA"/>
</dbReference>
<keyword evidence="2" id="KW-1185">Reference proteome</keyword>